<dbReference type="InterPro" id="IPR023179">
    <property type="entry name" value="GTP-bd_ortho_bundle_sf"/>
</dbReference>
<feature type="compositionally biased region" description="Polar residues" evidence="6">
    <location>
        <begin position="169"/>
        <end position="189"/>
    </location>
</feature>
<keyword evidence="4" id="KW-0342">GTP-binding</keyword>
<gene>
    <name evidence="8" type="ORF">BCR39DRAFT_538059</name>
</gene>
<dbReference type="Proteomes" id="UP000193986">
    <property type="component" value="Unassembled WGS sequence"/>
</dbReference>
<dbReference type="GO" id="GO:0051239">
    <property type="term" value="P:regulation of multicellular organismal process"/>
    <property type="evidence" value="ECO:0007669"/>
    <property type="project" value="UniProtKB-ARBA"/>
</dbReference>
<evidence type="ECO:0000313" key="9">
    <source>
        <dbReference type="Proteomes" id="UP000193986"/>
    </source>
</evidence>
<sequence>MPKAKSGGKNRNKVYAVPSAAKRKDLGVPKIQTQKLIGKSIKPPASINAVASTSRFQGETFQPPPEPTSFEPVDASLTVRDSSAKAFMRELRKVIERSDVIIQVLDARDPDGTRSKWVEEEVRKREGQGKKLLAVMNKIDLVPRANLEAWLRYLRHSFPCMPFKSSTQSQRQNLSQNSVPLAQPATTPGQHAAALAPLPVTSSSLGAPALLHLLKQYALSTPHSSLTVGVVGYPNVGKSSLINSLKRSRACAVAAMPGKTRVVQEVVLDKGVKIMDCPGVVLEDFGREMEGEEGRRRQAEIMLRNCVKAELVEDPTAPVEVILSKVNPLLLQKLYNIPPYDDLRDFLIKIALTRGRLGKGGIPDLQGSAVSVLRDWNSGKIPYSTMPPAVHPSSAPQPQLNPDDEEMAGEQVGDAKILNTLSEAFTLDGLFDTAGDEAAWEGEEEAGQEAMLQDEDIVETLPTAVPAPVLYAPYDDPESPMSDTSSRGSIAPISTTMSRPSTIFTSLSAPKTDARLFTAEELATLPAGVLDRQKLKQQAKKAKKKRLATAKTEGELMFGLLGMGMEEREPEPEVPLPRLSAKQLKKEKKRAAKARLAEKPSEMEVDEDAKKEAEFARFLSNMGGEDSDEEL</sequence>
<comment type="subcellular location">
    <subcellularLocation>
        <location evidence="1">Nucleus</location>
        <location evidence="1">Nucleolus</location>
    </subcellularLocation>
</comment>
<feature type="compositionally biased region" description="Basic and acidic residues" evidence="6">
    <location>
        <begin position="595"/>
        <end position="609"/>
    </location>
</feature>
<proteinExistence type="predicted"/>
<accession>A0A1Y2AYY9</accession>
<dbReference type="STRING" id="71784.A0A1Y2AYY9"/>
<dbReference type="GO" id="GO:0016787">
    <property type="term" value="F:hydrolase activity"/>
    <property type="evidence" value="ECO:0007669"/>
    <property type="project" value="UniProtKB-KW"/>
</dbReference>
<dbReference type="CDD" id="cd04178">
    <property type="entry name" value="Nucleostemin_like"/>
    <property type="match status" value="1"/>
</dbReference>
<dbReference type="GO" id="GO:0050793">
    <property type="term" value="P:regulation of developmental process"/>
    <property type="evidence" value="ECO:0007669"/>
    <property type="project" value="UniProtKB-ARBA"/>
</dbReference>
<dbReference type="InterPro" id="IPR050755">
    <property type="entry name" value="TRAFAC_YlqF/YawG_RiboMat"/>
</dbReference>
<organism evidence="8 9">
    <name type="scientific">Naematelia encephala</name>
    <dbReference type="NCBI Taxonomy" id="71784"/>
    <lineage>
        <taxon>Eukaryota</taxon>
        <taxon>Fungi</taxon>
        <taxon>Dikarya</taxon>
        <taxon>Basidiomycota</taxon>
        <taxon>Agaricomycotina</taxon>
        <taxon>Tremellomycetes</taxon>
        <taxon>Tremellales</taxon>
        <taxon>Naemateliaceae</taxon>
        <taxon>Naematelia</taxon>
    </lineage>
</organism>
<keyword evidence="3" id="KW-0175">Coiled coil</keyword>
<protein>
    <submittedName>
        <fullName evidence="8">p-loop containing nucleoside triphosphate hydrolase protein</fullName>
    </submittedName>
</protein>
<dbReference type="GO" id="GO:0005730">
    <property type="term" value="C:nucleolus"/>
    <property type="evidence" value="ECO:0007669"/>
    <property type="project" value="UniProtKB-SubCell"/>
</dbReference>
<dbReference type="InParanoid" id="A0A1Y2AYY9"/>
<evidence type="ECO:0000256" key="4">
    <source>
        <dbReference type="ARBA" id="ARBA00023134"/>
    </source>
</evidence>
<keyword evidence="8" id="KW-0378">Hydrolase</keyword>
<dbReference type="EMBL" id="MCFC01000038">
    <property type="protein sequence ID" value="ORY27447.1"/>
    <property type="molecule type" value="Genomic_DNA"/>
</dbReference>
<name>A0A1Y2AYY9_9TREE</name>
<dbReference type="FunFam" id="1.10.1580.10:FF:000002">
    <property type="entry name" value="Guanine nucleotide-binding protein-like 3 (nucleolar)-like"/>
    <property type="match status" value="1"/>
</dbReference>
<keyword evidence="9" id="KW-1185">Reference proteome</keyword>
<evidence type="ECO:0000256" key="1">
    <source>
        <dbReference type="ARBA" id="ARBA00004604"/>
    </source>
</evidence>
<dbReference type="InterPro" id="IPR030378">
    <property type="entry name" value="G_CP_dom"/>
</dbReference>
<dbReference type="FunFam" id="3.40.50.300:FF:000571">
    <property type="entry name" value="Guanine nucleotide-binding protein-like NSN1"/>
    <property type="match status" value="1"/>
</dbReference>
<feature type="region of interest" description="Disordered" evidence="6">
    <location>
        <begin position="567"/>
        <end position="609"/>
    </location>
</feature>
<keyword evidence="2" id="KW-0547">Nucleotide-binding</keyword>
<evidence type="ECO:0000259" key="7">
    <source>
        <dbReference type="PROSITE" id="PS51721"/>
    </source>
</evidence>
<dbReference type="Gene3D" id="3.40.50.300">
    <property type="entry name" value="P-loop containing nucleotide triphosphate hydrolases"/>
    <property type="match status" value="1"/>
</dbReference>
<evidence type="ECO:0000256" key="5">
    <source>
        <dbReference type="ARBA" id="ARBA00023242"/>
    </source>
</evidence>
<dbReference type="AlphaFoldDB" id="A0A1Y2AYY9"/>
<dbReference type="SUPFAM" id="SSF52540">
    <property type="entry name" value="P-loop containing nucleoside triphosphate hydrolases"/>
    <property type="match status" value="1"/>
</dbReference>
<dbReference type="FunCoup" id="A0A1Y2AYY9">
    <property type="interactions" value="364"/>
</dbReference>
<feature type="compositionally biased region" description="Basic residues" evidence="6">
    <location>
        <begin position="583"/>
        <end position="593"/>
    </location>
</feature>
<evidence type="ECO:0000256" key="6">
    <source>
        <dbReference type="SAM" id="MobiDB-lite"/>
    </source>
</evidence>
<dbReference type="CDD" id="cd00882">
    <property type="entry name" value="Ras_like_GTPase"/>
    <property type="match status" value="1"/>
</dbReference>
<dbReference type="PANTHER" id="PTHR11089:SF30">
    <property type="entry name" value="GUANINE NUCLEOTIDE-BINDING PROTEIN-LIKE 3 HOMOLOG"/>
    <property type="match status" value="1"/>
</dbReference>
<dbReference type="Pfam" id="PF01926">
    <property type="entry name" value="MMR_HSR1"/>
    <property type="match status" value="1"/>
</dbReference>
<reference evidence="8 9" key="1">
    <citation type="submission" date="2016-07" db="EMBL/GenBank/DDBJ databases">
        <title>Pervasive Adenine N6-methylation of Active Genes in Fungi.</title>
        <authorList>
            <consortium name="DOE Joint Genome Institute"/>
            <person name="Mondo S.J."/>
            <person name="Dannebaum R.O."/>
            <person name="Kuo R.C."/>
            <person name="Labutti K."/>
            <person name="Haridas S."/>
            <person name="Kuo A."/>
            <person name="Salamov A."/>
            <person name="Ahrendt S.R."/>
            <person name="Lipzen A."/>
            <person name="Sullivan W."/>
            <person name="Andreopoulos W.B."/>
            <person name="Clum A."/>
            <person name="Lindquist E."/>
            <person name="Daum C."/>
            <person name="Ramamoorthy G.K."/>
            <person name="Gryganskyi A."/>
            <person name="Culley D."/>
            <person name="Magnuson J.K."/>
            <person name="James T.Y."/>
            <person name="O'Malley M.A."/>
            <person name="Stajich J.E."/>
            <person name="Spatafora J.W."/>
            <person name="Visel A."/>
            <person name="Grigoriev I.V."/>
        </authorList>
    </citation>
    <scope>NUCLEOTIDE SEQUENCE [LARGE SCALE GENOMIC DNA]</scope>
    <source>
        <strain evidence="8 9">68-887.2</strain>
    </source>
</reference>
<dbReference type="PROSITE" id="PS51721">
    <property type="entry name" value="G_CP"/>
    <property type="match status" value="1"/>
</dbReference>
<dbReference type="GO" id="GO:0005525">
    <property type="term" value="F:GTP binding"/>
    <property type="evidence" value="ECO:0007669"/>
    <property type="project" value="UniProtKB-KW"/>
</dbReference>
<dbReference type="OrthoDB" id="444945at2759"/>
<evidence type="ECO:0000256" key="2">
    <source>
        <dbReference type="ARBA" id="ARBA00022741"/>
    </source>
</evidence>
<dbReference type="InterPro" id="IPR027417">
    <property type="entry name" value="P-loop_NTPase"/>
</dbReference>
<feature type="domain" description="CP-type G" evidence="7">
    <location>
        <begin position="88"/>
        <end position="283"/>
    </location>
</feature>
<dbReference type="PANTHER" id="PTHR11089">
    <property type="entry name" value="GTP-BINDING PROTEIN-RELATED"/>
    <property type="match status" value="1"/>
</dbReference>
<dbReference type="InterPro" id="IPR006073">
    <property type="entry name" value="GTP-bd"/>
</dbReference>
<dbReference type="Gene3D" id="1.10.1580.10">
    <property type="match status" value="1"/>
</dbReference>
<keyword evidence="5" id="KW-0539">Nucleus</keyword>
<comment type="caution">
    <text evidence="8">The sequence shown here is derived from an EMBL/GenBank/DDBJ whole genome shotgun (WGS) entry which is preliminary data.</text>
</comment>
<feature type="region of interest" description="Disordered" evidence="6">
    <location>
        <begin position="169"/>
        <end position="190"/>
    </location>
</feature>
<evidence type="ECO:0000313" key="8">
    <source>
        <dbReference type="EMBL" id="ORY27447.1"/>
    </source>
</evidence>
<evidence type="ECO:0000256" key="3">
    <source>
        <dbReference type="ARBA" id="ARBA00023054"/>
    </source>
</evidence>